<keyword evidence="2" id="KW-1185">Reference proteome</keyword>
<evidence type="ECO:0000313" key="1">
    <source>
        <dbReference type="EMBL" id="MCW6507135.1"/>
    </source>
</evidence>
<evidence type="ECO:0000313" key="2">
    <source>
        <dbReference type="Proteomes" id="UP001165667"/>
    </source>
</evidence>
<gene>
    <name evidence="1" type="ORF">M8523_03775</name>
</gene>
<dbReference type="RefSeq" id="WP_282583506.1">
    <property type="nucleotide sequence ID" value="NZ_JAMOIM010000002.1"/>
</dbReference>
<name>A0AA41YYF1_9HYPH</name>
<comment type="caution">
    <text evidence="1">The sequence shown here is derived from an EMBL/GenBank/DDBJ whole genome shotgun (WGS) entry which is preliminary data.</text>
</comment>
<accession>A0AA41YYF1</accession>
<organism evidence="1 2">
    <name type="scientific">Lichenifustis flavocetrariae</name>
    <dbReference type="NCBI Taxonomy" id="2949735"/>
    <lineage>
        <taxon>Bacteria</taxon>
        <taxon>Pseudomonadati</taxon>
        <taxon>Pseudomonadota</taxon>
        <taxon>Alphaproteobacteria</taxon>
        <taxon>Hyphomicrobiales</taxon>
        <taxon>Lichenihabitantaceae</taxon>
        <taxon>Lichenifustis</taxon>
    </lineage>
</organism>
<sequence>MTFSPRAATEPFFAATRPDARADRGRREIAISNTHVTINRRVGGVEMHVALAVSAYRGVALCLRPGVDEALVYQVCLVHPDADLTVVLDEAFDDRNIIADWRLWARVLGLPALVEREIGRYEVAEGTPDSSAADVALPRRYRPSKTRPNFLARRKPGLTGEALVHAGEREIIARD</sequence>
<proteinExistence type="predicted"/>
<dbReference type="AlphaFoldDB" id="A0AA41YYF1"/>
<protein>
    <submittedName>
        <fullName evidence="1">DUF6101 family protein</fullName>
    </submittedName>
</protein>
<dbReference type="InterPro" id="IPR046083">
    <property type="entry name" value="DUF6101"/>
</dbReference>
<dbReference type="Proteomes" id="UP001165667">
    <property type="component" value="Unassembled WGS sequence"/>
</dbReference>
<dbReference type="EMBL" id="JAMOIM010000002">
    <property type="protein sequence ID" value="MCW6507135.1"/>
    <property type="molecule type" value="Genomic_DNA"/>
</dbReference>
<reference evidence="1" key="1">
    <citation type="submission" date="2022-05" db="EMBL/GenBank/DDBJ databases">
        <authorList>
            <person name="Pankratov T."/>
        </authorList>
    </citation>
    <scope>NUCLEOTIDE SEQUENCE</scope>
    <source>
        <strain evidence="1">BP6-180914</strain>
    </source>
</reference>
<dbReference type="Pfam" id="PF19596">
    <property type="entry name" value="DUF6101"/>
    <property type="match status" value="1"/>
</dbReference>